<evidence type="ECO:0000256" key="3">
    <source>
        <dbReference type="ARBA" id="ARBA00022679"/>
    </source>
</evidence>
<evidence type="ECO:0000313" key="7">
    <source>
        <dbReference type="Proteomes" id="UP000236569"/>
    </source>
</evidence>
<keyword evidence="4" id="KW-0812">Transmembrane</keyword>
<keyword evidence="7" id="KW-1185">Reference proteome</keyword>
<dbReference type="AlphaFoldDB" id="A0A2I9DDX0"/>
<feature type="transmembrane region" description="Helical" evidence="4">
    <location>
        <begin position="381"/>
        <end position="400"/>
    </location>
</feature>
<protein>
    <submittedName>
        <fullName evidence="6">Glycosyl transferase, family 2</fullName>
    </submittedName>
</protein>
<feature type="domain" description="Glycosyltransferase 2-like" evidence="5">
    <location>
        <begin position="45"/>
        <end position="197"/>
    </location>
</feature>
<dbReference type="InterPro" id="IPR001173">
    <property type="entry name" value="Glyco_trans_2-like"/>
</dbReference>
<proteinExistence type="inferred from homology"/>
<feature type="transmembrane region" description="Helical" evidence="4">
    <location>
        <begin position="315"/>
        <end position="334"/>
    </location>
</feature>
<dbReference type="RefSeq" id="WP_103127712.1">
    <property type="nucleotide sequence ID" value="NZ_BFAG01000001.1"/>
</dbReference>
<name>A0A2I9DDX0_9DEIO</name>
<evidence type="ECO:0000256" key="1">
    <source>
        <dbReference type="ARBA" id="ARBA00006739"/>
    </source>
</evidence>
<dbReference type="EMBL" id="BFAG01000001">
    <property type="protein sequence ID" value="GBF04138.1"/>
    <property type="molecule type" value="Genomic_DNA"/>
</dbReference>
<evidence type="ECO:0000256" key="4">
    <source>
        <dbReference type="SAM" id="Phobius"/>
    </source>
</evidence>
<dbReference type="Gene3D" id="3.90.550.10">
    <property type="entry name" value="Spore Coat Polysaccharide Biosynthesis Protein SpsA, Chain A"/>
    <property type="match status" value="1"/>
</dbReference>
<keyword evidence="2" id="KW-0328">Glycosyltransferase</keyword>
<dbReference type="PANTHER" id="PTHR43630">
    <property type="entry name" value="POLY-BETA-1,6-N-ACETYL-D-GLUCOSAMINE SYNTHASE"/>
    <property type="match status" value="1"/>
</dbReference>
<evidence type="ECO:0000256" key="2">
    <source>
        <dbReference type="ARBA" id="ARBA00022676"/>
    </source>
</evidence>
<comment type="similarity">
    <text evidence="1">Belongs to the glycosyltransferase 2 family.</text>
</comment>
<dbReference type="OrthoDB" id="9766299at2"/>
<dbReference type="PANTHER" id="PTHR43630:SF1">
    <property type="entry name" value="POLY-BETA-1,6-N-ACETYL-D-GLUCOSAMINE SYNTHASE"/>
    <property type="match status" value="1"/>
</dbReference>
<evidence type="ECO:0000313" key="6">
    <source>
        <dbReference type="EMBL" id="GBF04138.1"/>
    </source>
</evidence>
<dbReference type="SUPFAM" id="SSF53448">
    <property type="entry name" value="Nucleotide-diphospho-sugar transferases"/>
    <property type="match status" value="1"/>
</dbReference>
<dbReference type="Pfam" id="PF00535">
    <property type="entry name" value="Glycos_transf_2"/>
    <property type="match status" value="1"/>
</dbReference>
<dbReference type="InterPro" id="IPR029044">
    <property type="entry name" value="Nucleotide-diphossugar_trans"/>
</dbReference>
<keyword evidence="4" id="KW-0472">Membrane</keyword>
<keyword evidence="3 6" id="KW-0808">Transferase</keyword>
<keyword evidence="4" id="KW-1133">Transmembrane helix</keyword>
<accession>A0A2I9DDX0</accession>
<reference evidence="7" key="1">
    <citation type="submission" date="2018-01" db="EMBL/GenBank/DDBJ databases">
        <title>Draft Genome Sequence of the Radioresistant Bacterium Deinococcus aerius TR0125, Isolated from the Higher Atmosphere above Japan.</title>
        <authorList>
            <person name="Satoh K."/>
            <person name="Arai H."/>
            <person name="Sanzen T."/>
            <person name="Kawaguchi Y."/>
            <person name="Hayashi H."/>
            <person name="Yokobori S."/>
            <person name="Yamagishi A."/>
            <person name="Oono Y."/>
            <person name="Narumi I."/>
        </authorList>
    </citation>
    <scope>NUCLEOTIDE SEQUENCE [LARGE SCALE GENOMIC DNA]</scope>
    <source>
        <strain evidence="7">TR0125</strain>
    </source>
</reference>
<dbReference type="Proteomes" id="UP000236569">
    <property type="component" value="Unassembled WGS sequence"/>
</dbReference>
<sequence length="438" mass="49143">MSHLFTLLDTLGLLLLGLYLVQMTLAALLPRPRRSRAPDPRLRFTVLIPALNEEEVIVATVRSVRTLAPEARVAVIDDGSEDATAALVGTLADADPQVRLLRRVAPHARQGKGKALNWAARRVVEDARAEGRDLRHEVLVILDADGRLSPGLLPGARRAFADPWVMGAQAHVQVRMSGIPSTFHGWIGRMLELEQDIEYFIIRHMQQLRERWHGVALFGNGQFMRASYLAGQFERGRDPWPDCLSEDLASGLELRLADPRFRLAFLESAVTQQGLPDLGRFTRQRARWVQGTMQCAPYIPRLWRARVPLAARLDLSYFLSNPWTIALVLLSLLSQPVRLLFGERGLVLDPVVATTLTGLNLALQAQWVARYRRQNPLNPGMVALAFGGLFVYGFAIFSSLPRAYRNYLTRRHVWDKSVRHAEGLEIEQPRVVPASSSD</sequence>
<evidence type="ECO:0000259" key="5">
    <source>
        <dbReference type="Pfam" id="PF00535"/>
    </source>
</evidence>
<gene>
    <name evidence="6" type="ORF">DAERI_010310</name>
</gene>
<dbReference type="GO" id="GO:0016757">
    <property type="term" value="F:glycosyltransferase activity"/>
    <property type="evidence" value="ECO:0007669"/>
    <property type="project" value="UniProtKB-KW"/>
</dbReference>
<comment type="caution">
    <text evidence="6">The sequence shown here is derived from an EMBL/GenBank/DDBJ whole genome shotgun (WGS) entry which is preliminary data.</text>
</comment>
<organism evidence="6 7">
    <name type="scientific">Deinococcus aerius</name>
    <dbReference type="NCBI Taxonomy" id="200253"/>
    <lineage>
        <taxon>Bacteria</taxon>
        <taxon>Thermotogati</taxon>
        <taxon>Deinococcota</taxon>
        <taxon>Deinococci</taxon>
        <taxon>Deinococcales</taxon>
        <taxon>Deinococcaceae</taxon>
        <taxon>Deinococcus</taxon>
    </lineage>
</organism>